<comment type="caution">
    <text evidence="1">The sequence shown here is derived from an EMBL/GenBank/DDBJ whole genome shotgun (WGS) entry which is preliminary data.</text>
</comment>
<dbReference type="InterPro" id="IPR029063">
    <property type="entry name" value="SAM-dependent_MTases_sf"/>
</dbReference>
<keyword evidence="2" id="KW-1185">Reference proteome</keyword>
<gene>
    <name evidence="1" type="ORF">BKE38_05695</name>
</gene>
<evidence type="ECO:0000313" key="2">
    <source>
        <dbReference type="Proteomes" id="UP000188879"/>
    </source>
</evidence>
<dbReference type="SUPFAM" id="SSF53335">
    <property type="entry name" value="S-adenosyl-L-methionine-dependent methyltransferases"/>
    <property type="match status" value="1"/>
</dbReference>
<reference evidence="1 2" key="1">
    <citation type="submission" date="2016-10" db="EMBL/GenBank/DDBJ databases">
        <title>Draft Genome sequence of Roseomonas sp. strain M3.</title>
        <authorList>
            <person name="Subhash Y."/>
            <person name="Lee S."/>
        </authorList>
    </citation>
    <scope>NUCLEOTIDE SEQUENCE [LARGE SCALE GENOMIC DNA]</scope>
    <source>
        <strain evidence="1 2">M3</strain>
    </source>
</reference>
<sequence length="325" mass="35447">MPDATLTTGLVAHLDLSDRRGLTEALDDLVEQAWEPGWAPYALRRLVGLCARLRSDNDITGWAEACALLRAHPVQRLMLEDPLIAESQGAFGPVAASGPCAAVLDLLLEHEQSAGLVGRLSRAGRDLFTATTELGYPAALRAQTRFLARIVDGMAERRPQLEVLTLGAQHLREAGLVTASHAVARWVAQESEAETLGRLRRGLPPGLPVRGLRCGLAYFVRRPYLRGCFDLIMVPEMPAAPTPEALVDAAFAALKPGGVLLLGSAAEAPVEAAWMEAYLGWQPHWRKAEEMEALLAVPPARDLARAQVFHSLDARRVYARLERRR</sequence>
<name>A0A1V2H627_9PROT</name>
<proteinExistence type="predicted"/>
<evidence type="ECO:0000313" key="1">
    <source>
        <dbReference type="EMBL" id="ONG56529.1"/>
    </source>
</evidence>
<dbReference type="Proteomes" id="UP000188879">
    <property type="component" value="Unassembled WGS sequence"/>
</dbReference>
<accession>A0A1V2H627</accession>
<dbReference type="EMBL" id="MLCO01000040">
    <property type="protein sequence ID" value="ONG56529.1"/>
    <property type="molecule type" value="Genomic_DNA"/>
</dbReference>
<organism evidence="1 2">
    <name type="scientific">Teichococcus deserti</name>
    <dbReference type="NCBI Taxonomy" id="1817963"/>
    <lineage>
        <taxon>Bacteria</taxon>
        <taxon>Pseudomonadati</taxon>
        <taxon>Pseudomonadota</taxon>
        <taxon>Alphaproteobacteria</taxon>
        <taxon>Acetobacterales</taxon>
        <taxon>Roseomonadaceae</taxon>
        <taxon>Roseomonas</taxon>
    </lineage>
</organism>
<protein>
    <submittedName>
        <fullName evidence="1">Uncharacterized protein</fullName>
    </submittedName>
</protein>
<dbReference type="RefSeq" id="WP_076956420.1">
    <property type="nucleotide sequence ID" value="NZ_MLCO01000040.1"/>
</dbReference>
<dbReference type="AlphaFoldDB" id="A0A1V2H627"/>
<dbReference type="OrthoDB" id="7261210at2"/>